<evidence type="ECO:0000313" key="8">
    <source>
        <dbReference type="EMBL" id="KAK3321433.1"/>
    </source>
</evidence>
<evidence type="ECO:0000256" key="4">
    <source>
        <dbReference type="ARBA" id="ARBA00023136"/>
    </source>
</evidence>
<keyword evidence="9" id="KW-1185">Reference proteome</keyword>
<feature type="transmembrane region" description="Helical" evidence="6">
    <location>
        <begin position="808"/>
        <end position="831"/>
    </location>
</feature>
<reference evidence="8" key="1">
    <citation type="journal article" date="2023" name="Mol. Phylogenet. Evol.">
        <title>Genome-scale phylogeny and comparative genomics of the fungal order Sordariales.</title>
        <authorList>
            <person name="Hensen N."/>
            <person name="Bonometti L."/>
            <person name="Westerberg I."/>
            <person name="Brannstrom I.O."/>
            <person name="Guillou S."/>
            <person name="Cros-Aarteil S."/>
            <person name="Calhoun S."/>
            <person name="Haridas S."/>
            <person name="Kuo A."/>
            <person name="Mondo S."/>
            <person name="Pangilinan J."/>
            <person name="Riley R."/>
            <person name="LaButti K."/>
            <person name="Andreopoulos B."/>
            <person name="Lipzen A."/>
            <person name="Chen C."/>
            <person name="Yan M."/>
            <person name="Daum C."/>
            <person name="Ng V."/>
            <person name="Clum A."/>
            <person name="Steindorff A."/>
            <person name="Ohm R.A."/>
            <person name="Martin F."/>
            <person name="Silar P."/>
            <person name="Natvig D.O."/>
            <person name="Lalanne C."/>
            <person name="Gautier V."/>
            <person name="Ament-Velasquez S.L."/>
            <person name="Kruys A."/>
            <person name="Hutchinson M.I."/>
            <person name="Powell A.J."/>
            <person name="Barry K."/>
            <person name="Miller A.N."/>
            <person name="Grigoriev I.V."/>
            <person name="Debuchy R."/>
            <person name="Gladieux P."/>
            <person name="Hiltunen Thoren M."/>
            <person name="Johannesson H."/>
        </authorList>
    </citation>
    <scope>NUCLEOTIDE SEQUENCE</scope>
    <source>
        <strain evidence="8">SMH4131-1</strain>
    </source>
</reference>
<evidence type="ECO:0000313" key="9">
    <source>
        <dbReference type="Proteomes" id="UP001286456"/>
    </source>
</evidence>
<dbReference type="PROSITE" id="PS51382">
    <property type="entry name" value="SPX"/>
    <property type="match status" value="1"/>
</dbReference>
<evidence type="ECO:0000256" key="1">
    <source>
        <dbReference type="ARBA" id="ARBA00004141"/>
    </source>
</evidence>
<feature type="transmembrane region" description="Helical" evidence="6">
    <location>
        <begin position="584"/>
        <end position="607"/>
    </location>
</feature>
<proteinExistence type="predicted"/>
<dbReference type="PANTHER" id="PTHR10283:SF92">
    <property type="entry name" value="LOW-AFFINITY PHOSPHATE TRANSPORTER PHO91"/>
    <property type="match status" value="1"/>
</dbReference>
<feature type="transmembrane region" description="Helical" evidence="6">
    <location>
        <begin position="652"/>
        <end position="674"/>
    </location>
</feature>
<comment type="caution">
    <text evidence="8">The sequence shown here is derived from an EMBL/GenBank/DDBJ whole genome shotgun (WGS) entry which is preliminary data.</text>
</comment>
<feature type="transmembrane region" description="Helical" evidence="6">
    <location>
        <begin position="545"/>
        <end position="564"/>
    </location>
</feature>
<dbReference type="GO" id="GO:0006817">
    <property type="term" value="P:phosphate ion transport"/>
    <property type="evidence" value="ECO:0007669"/>
    <property type="project" value="TreeGrafter"/>
</dbReference>
<accession>A0AAE0IA85</accession>
<feature type="compositionally biased region" description="Basic residues" evidence="5">
    <location>
        <begin position="151"/>
        <end position="164"/>
    </location>
</feature>
<evidence type="ECO:0000256" key="3">
    <source>
        <dbReference type="ARBA" id="ARBA00022989"/>
    </source>
</evidence>
<dbReference type="Pfam" id="PF03105">
    <property type="entry name" value="SPX"/>
    <property type="match status" value="1"/>
</dbReference>
<dbReference type="GO" id="GO:0005315">
    <property type="term" value="F:phosphate transmembrane transporter activity"/>
    <property type="evidence" value="ECO:0007669"/>
    <property type="project" value="TreeGrafter"/>
</dbReference>
<evidence type="ECO:0000256" key="6">
    <source>
        <dbReference type="SAM" id="Phobius"/>
    </source>
</evidence>
<reference evidence="8" key="2">
    <citation type="submission" date="2023-06" db="EMBL/GenBank/DDBJ databases">
        <authorList>
            <consortium name="Lawrence Berkeley National Laboratory"/>
            <person name="Haridas S."/>
            <person name="Hensen N."/>
            <person name="Bonometti L."/>
            <person name="Westerberg I."/>
            <person name="Brannstrom I.O."/>
            <person name="Guillou S."/>
            <person name="Cros-Aarteil S."/>
            <person name="Calhoun S."/>
            <person name="Kuo A."/>
            <person name="Mondo S."/>
            <person name="Pangilinan J."/>
            <person name="Riley R."/>
            <person name="Labutti K."/>
            <person name="Andreopoulos B."/>
            <person name="Lipzen A."/>
            <person name="Chen C."/>
            <person name="Yanf M."/>
            <person name="Daum C."/>
            <person name="Ng V."/>
            <person name="Clum A."/>
            <person name="Steindorff A."/>
            <person name="Ohm R."/>
            <person name="Martin F."/>
            <person name="Silar P."/>
            <person name="Natvig D."/>
            <person name="Lalanne C."/>
            <person name="Gautier V."/>
            <person name="Ament-Velasquez S.L."/>
            <person name="Kruys A."/>
            <person name="Hutchinson M.I."/>
            <person name="Powell A.J."/>
            <person name="Barry K."/>
            <person name="Miller A.N."/>
            <person name="Grigoriev I.V."/>
            <person name="Debuchy R."/>
            <person name="Gladieux P."/>
            <person name="Thoren M.H."/>
            <person name="Johannesson H."/>
        </authorList>
    </citation>
    <scope>NUCLEOTIDE SEQUENCE</scope>
    <source>
        <strain evidence="8">SMH4131-1</strain>
    </source>
</reference>
<dbReference type="Proteomes" id="UP001286456">
    <property type="component" value="Unassembled WGS sequence"/>
</dbReference>
<feature type="transmembrane region" description="Helical" evidence="6">
    <location>
        <begin position="765"/>
        <end position="787"/>
    </location>
</feature>
<feature type="transmembrane region" description="Helical" evidence="6">
    <location>
        <begin position="720"/>
        <end position="753"/>
    </location>
</feature>
<evidence type="ECO:0000259" key="7">
    <source>
        <dbReference type="PROSITE" id="PS51382"/>
    </source>
</evidence>
<feature type="transmembrane region" description="Helical" evidence="6">
    <location>
        <begin position="455"/>
        <end position="477"/>
    </location>
</feature>
<feature type="compositionally biased region" description="Acidic residues" evidence="5">
    <location>
        <begin position="133"/>
        <end position="144"/>
    </location>
</feature>
<feature type="transmembrane region" description="Helical" evidence="6">
    <location>
        <begin position="368"/>
        <end position="390"/>
    </location>
</feature>
<feature type="region of interest" description="Disordered" evidence="5">
    <location>
        <begin position="94"/>
        <end position="171"/>
    </location>
</feature>
<gene>
    <name evidence="8" type="ORF">B0T19DRAFT_265890</name>
</gene>
<organism evidence="8 9">
    <name type="scientific">Cercophora scortea</name>
    <dbReference type="NCBI Taxonomy" id="314031"/>
    <lineage>
        <taxon>Eukaryota</taxon>
        <taxon>Fungi</taxon>
        <taxon>Dikarya</taxon>
        <taxon>Ascomycota</taxon>
        <taxon>Pezizomycotina</taxon>
        <taxon>Sordariomycetes</taxon>
        <taxon>Sordariomycetidae</taxon>
        <taxon>Sordariales</taxon>
        <taxon>Lasiosphaeriaceae</taxon>
        <taxon>Cercophora</taxon>
    </lineage>
</organism>
<dbReference type="CDD" id="cd01115">
    <property type="entry name" value="SLC13_permease"/>
    <property type="match status" value="1"/>
</dbReference>
<dbReference type="CDD" id="cd14478">
    <property type="entry name" value="SPX_PHO87_PHO90_like"/>
    <property type="match status" value="1"/>
</dbReference>
<evidence type="ECO:0000256" key="5">
    <source>
        <dbReference type="SAM" id="MobiDB-lite"/>
    </source>
</evidence>
<dbReference type="InterPro" id="IPR001898">
    <property type="entry name" value="SLC13A/DASS"/>
</dbReference>
<protein>
    <submittedName>
        <fullName evidence="8">SPX domain-containing protein</fullName>
    </submittedName>
</protein>
<feature type="transmembrane region" description="Helical" evidence="6">
    <location>
        <begin position="402"/>
        <end position="435"/>
    </location>
</feature>
<comment type="subcellular location">
    <subcellularLocation>
        <location evidence="1">Membrane</location>
        <topology evidence="1">Multi-pass membrane protein</topology>
    </subcellularLocation>
</comment>
<dbReference type="AlphaFoldDB" id="A0AAE0IA85"/>
<feature type="domain" description="SPX" evidence="7">
    <location>
        <begin position="1"/>
        <end position="256"/>
    </location>
</feature>
<dbReference type="GO" id="GO:0006797">
    <property type="term" value="P:polyphosphate metabolic process"/>
    <property type="evidence" value="ECO:0007669"/>
    <property type="project" value="TreeGrafter"/>
</dbReference>
<evidence type="ECO:0000256" key="2">
    <source>
        <dbReference type="ARBA" id="ARBA00022692"/>
    </source>
</evidence>
<dbReference type="InterPro" id="IPR004331">
    <property type="entry name" value="SPX_dom"/>
</dbReference>
<keyword evidence="3 6" id="KW-1133">Transmembrane helix</keyword>
<name>A0AAE0IA85_9PEZI</name>
<keyword evidence="4 6" id="KW-0472">Membrane</keyword>
<feature type="transmembrane region" description="Helical" evidence="6">
    <location>
        <begin position="627"/>
        <end position="645"/>
    </location>
</feature>
<dbReference type="EMBL" id="JAUEPO010000005">
    <property type="protein sequence ID" value="KAK3321433.1"/>
    <property type="molecule type" value="Genomic_DNA"/>
</dbReference>
<keyword evidence="2 6" id="KW-0812">Transmembrane</keyword>
<sequence length="836" mass="91515">MKFSHSIQFNAVPDWSSHYIAYSNLKKLIYQLEKTVHQASTGDGESRPLIQHEDPETVFGRALDVELEKISSFYVLKEQELTDEVHELLREVSAFEDESGDTEATPRPGSSQILNGPVRPRSQSMRSRTSTEDGADDSDEDAADETVGLTRPRKRRTSSNKRRSGPMNAMLASTTDMTASTDLTRSWRRDSMAFDDYAEQAALFSSGIVLKKKIINLYVQLCELKSYVQLNRTGFSKVLKKFDKIIDRQMRAKYLETYVDSNYPFRPETAAALDDEIMSIVKAYTSVVTNGDEEAAKRDLRSHLREHVVWERNTVWRELIGLERRAEAASLGHTLLGRDDGQKMLSESGLLPATKISTPLGRFTLPTWLLSSTMLTLVLIISLFFALLIVPILEKPEQQNCLALLVLVSLLWATEAIPLFVTSLTIPFLCVVLNVFRDVNKPHERLGSKDATAAVFSAMWTPVIMLLLGGFTLAAALSKCSIDKRIATFVLSKAGTQPRTVLIANMGVAAVASMLISNVAAPVLCFGIIEPMLRNLPAGSDMSKAVIMGIALASNIGGMLSPIASPQNVVALGIMEPAPTWGQWFFIVIPVGVISIVLIWLLLLVTFQPGKGTTIVPIRPVRDPFTGIQWFVTIVTISTIGLWCASHQLESVFGDMGVIAIIPIVLFFGVGILTKEDFNNFPWTIIILAAGGLSLGKAVNSSGLLHTVTKAITVEVQDFSLYGILVVFSTLILVIATFISHTVAALIILPLVYNVGKGLDEPHPNLLVMGGVLMCSAAMGLPTSGFPNMTAIMKEDPAGERYLQVKHFISRGVPSSILTLVVVITVGYGAMRIVGM</sequence>
<feature type="transmembrane region" description="Helical" evidence="6">
    <location>
        <begin position="680"/>
        <end position="699"/>
    </location>
</feature>
<dbReference type="GO" id="GO:0005886">
    <property type="term" value="C:plasma membrane"/>
    <property type="evidence" value="ECO:0007669"/>
    <property type="project" value="TreeGrafter"/>
</dbReference>
<dbReference type="Pfam" id="PF00939">
    <property type="entry name" value="Na_sulph_symp"/>
    <property type="match status" value="1"/>
</dbReference>
<feature type="transmembrane region" description="Helical" evidence="6">
    <location>
        <begin position="502"/>
        <end position="529"/>
    </location>
</feature>
<dbReference type="PANTHER" id="PTHR10283">
    <property type="entry name" value="SOLUTE CARRIER FAMILY 13 MEMBER"/>
    <property type="match status" value="1"/>
</dbReference>